<dbReference type="AlphaFoldDB" id="A0A021VR27"/>
<accession>A0A021VR27</accession>
<organism evidence="1 2">
    <name type="scientific">Actinotalea ferrariae CF5-4</name>
    <dbReference type="NCBI Taxonomy" id="948458"/>
    <lineage>
        <taxon>Bacteria</taxon>
        <taxon>Bacillati</taxon>
        <taxon>Actinomycetota</taxon>
        <taxon>Actinomycetes</taxon>
        <taxon>Micrococcales</taxon>
        <taxon>Cellulomonadaceae</taxon>
        <taxon>Actinotalea</taxon>
    </lineage>
</organism>
<proteinExistence type="predicted"/>
<gene>
    <name evidence="1" type="ORF">N866_19365</name>
</gene>
<dbReference type="EMBL" id="AXCW01000081">
    <property type="protein sequence ID" value="EYR63596.1"/>
    <property type="molecule type" value="Genomic_DNA"/>
</dbReference>
<reference evidence="1 2" key="1">
    <citation type="submission" date="2014-01" db="EMBL/GenBank/DDBJ databases">
        <title>Actinotalea ferrariae CF5-4.</title>
        <authorList>
            <person name="Chen F."/>
            <person name="Li Y."/>
            <person name="Wang G."/>
        </authorList>
    </citation>
    <scope>NUCLEOTIDE SEQUENCE [LARGE SCALE GENOMIC DNA]</scope>
    <source>
        <strain evidence="1 2">CF5-4</strain>
    </source>
</reference>
<evidence type="ECO:0000313" key="2">
    <source>
        <dbReference type="Proteomes" id="UP000019753"/>
    </source>
</evidence>
<name>A0A021VR27_9CELL</name>
<comment type="caution">
    <text evidence="1">The sequence shown here is derived from an EMBL/GenBank/DDBJ whole genome shotgun (WGS) entry which is preliminary data.</text>
</comment>
<dbReference type="Proteomes" id="UP000019753">
    <property type="component" value="Unassembled WGS sequence"/>
</dbReference>
<protein>
    <submittedName>
        <fullName evidence="1">Uncharacterized protein</fullName>
    </submittedName>
</protein>
<evidence type="ECO:0000313" key="1">
    <source>
        <dbReference type="EMBL" id="EYR63596.1"/>
    </source>
</evidence>
<sequence length="230" mass="24550">MLSAGRHRTPRTGACFMEWASLLAGEKFSDHPSCTHPLLGHLARMVNDATTDTGRRRLAPLIPSVVGLTSEDPRWDDDVAVAAALVALPVAQEEDRRALAAGVLTCERLRALHRPVHADRRADGYADGKADGEDPDDGIRPATRAALAGTPRATAWALDFTAGLVRLQSLRDPASALTEHAVLSVVRLGRDDTDELLARMLRDAIAAVRGEEGAHRAPAQALPTRTVTAG</sequence>
<keyword evidence="2" id="KW-1185">Reference proteome</keyword>